<dbReference type="PANTHER" id="PTHR43460">
    <property type="entry name" value="METHYLTRANSFERASE"/>
    <property type="match status" value="1"/>
</dbReference>
<keyword evidence="4" id="KW-1185">Reference proteome</keyword>
<dbReference type="InterPro" id="IPR029063">
    <property type="entry name" value="SAM-dependent_MTases_sf"/>
</dbReference>
<evidence type="ECO:0000259" key="1">
    <source>
        <dbReference type="Pfam" id="PF13649"/>
    </source>
</evidence>
<dbReference type="RefSeq" id="WP_212948777.1">
    <property type="nucleotide sequence ID" value="NZ_BORW01000005.1"/>
</dbReference>
<organism evidence="3 4">
    <name type="scientific">Paenibacillus cookii</name>
    <dbReference type="NCBI Taxonomy" id="157839"/>
    <lineage>
        <taxon>Bacteria</taxon>
        <taxon>Bacillati</taxon>
        <taxon>Bacillota</taxon>
        <taxon>Bacilli</taxon>
        <taxon>Bacillales</taxon>
        <taxon>Paenibacillaceae</taxon>
        <taxon>Paenibacillus</taxon>
    </lineage>
</organism>
<comment type="caution">
    <text evidence="3">The sequence shown here is derived from an EMBL/GenBank/DDBJ whole genome shotgun (WGS) entry which is preliminary data.</text>
</comment>
<dbReference type="Pfam" id="PF21302">
    <property type="entry name" value="Zn_ribbon_RlmA"/>
    <property type="match status" value="1"/>
</dbReference>
<dbReference type="PANTHER" id="PTHR43460:SF1">
    <property type="entry name" value="METHYLTRANSFERASE TYPE 11 DOMAIN-CONTAINING PROTEIN"/>
    <property type="match status" value="1"/>
</dbReference>
<dbReference type="InterPro" id="IPR052939">
    <property type="entry name" value="23S_rRNA_MeTrnsfrase_RlmA"/>
</dbReference>
<accession>A0ABQ4LUT5</accession>
<dbReference type="InterPro" id="IPR016718">
    <property type="entry name" value="rRNA_m1G-MeTrfase_A_prd"/>
</dbReference>
<dbReference type="Pfam" id="PF13649">
    <property type="entry name" value="Methyltransf_25"/>
    <property type="match status" value="1"/>
</dbReference>
<feature type="domain" description="23S rRNA (guanine(745)-N(1))-methyltransferase N-terminal" evidence="2">
    <location>
        <begin position="21"/>
        <end position="58"/>
    </location>
</feature>
<reference evidence="3 4" key="1">
    <citation type="submission" date="2021-03" db="EMBL/GenBank/DDBJ databases">
        <title>Antimicrobial resistance genes in bacteria isolated from Japanese honey, and their potential for conferring macrolide and lincosamide resistance in the American foulbrood pathogen Paenibacillus larvae.</title>
        <authorList>
            <person name="Okamoto M."/>
            <person name="Kumagai M."/>
            <person name="Kanamori H."/>
            <person name="Takamatsu D."/>
        </authorList>
    </citation>
    <scope>NUCLEOTIDE SEQUENCE [LARGE SCALE GENOMIC DNA]</scope>
    <source>
        <strain evidence="3 4">J21TS3</strain>
    </source>
</reference>
<gene>
    <name evidence="3" type="ORF">J21TS3_15290</name>
</gene>
<evidence type="ECO:0000259" key="2">
    <source>
        <dbReference type="Pfam" id="PF21302"/>
    </source>
</evidence>
<evidence type="ECO:0000313" key="4">
    <source>
        <dbReference type="Proteomes" id="UP000680638"/>
    </source>
</evidence>
<dbReference type="Proteomes" id="UP000680638">
    <property type="component" value="Unassembled WGS sequence"/>
</dbReference>
<protein>
    <recommendedName>
        <fullName evidence="5">Methyltransferase domain-containing protein</fullName>
    </recommendedName>
</protein>
<sequence>MSKKEHLHHLASLLARHATIFRCPVCGGAMNMAGERSLSCTAGHLFDLSRDGYVHLLPNAKPGKYEKELFAARRLINDAGYFDLLLEHLFSVINGNIRPDPADSLALLDAGCGEGSHVSALQAKLESAMNQDIVAVGADLSKPGIVTAAKRNARAIWVVADLARSPFRDQAFDVVTNILSPSNYGEFRRLLKPNGMLAKVVPGPEYLREFRQFLYGERARRTKAAEHTAALFAKHFPGMKQRRVRYEAELEPHHLEAMLRMTPLSWQAAEEQVRGLLAHSSFRLTFDFYILWGKPFIG</sequence>
<dbReference type="Gene3D" id="3.40.50.150">
    <property type="entry name" value="Vaccinia Virus protein VP39"/>
    <property type="match status" value="1"/>
</dbReference>
<evidence type="ECO:0008006" key="5">
    <source>
        <dbReference type="Google" id="ProtNLM"/>
    </source>
</evidence>
<name>A0ABQ4LUT5_9BACL</name>
<dbReference type="PIRSF" id="PIRSF018249">
    <property type="entry name" value="MyrA_prd"/>
    <property type="match status" value="1"/>
</dbReference>
<feature type="domain" description="Methyltransferase" evidence="1">
    <location>
        <begin position="108"/>
        <end position="195"/>
    </location>
</feature>
<proteinExistence type="predicted"/>
<dbReference type="SUPFAM" id="SSF53335">
    <property type="entry name" value="S-adenosyl-L-methionine-dependent methyltransferases"/>
    <property type="match status" value="1"/>
</dbReference>
<dbReference type="InterPro" id="IPR041698">
    <property type="entry name" value="Methyltransf_25"/>
</dbReference>
<dbReference type="CDD" id="cd02440">
    <property type="entry name" value="AdoMet_MTases"/>
    <property type="match status" value="1"/>
</dbReference>
<evidence type="ECO:0000313" key="3">
    <source>
        <dbReference type="EMBL" id="GIO66708.1"/>
    </source>
</evidence>
<dbReference type="InterPro" id="IPR048647">
    <property type="entry name" value="RlmA_N"/>
</dbReference>
<dbReference type="EMBL" id="BORW01000005">
    <property type="protein sequence ID" value="GIO66708.1"/>
    <property type="molecule type" value="Genomic_DNA"/>
</dbReference>